<evidence type="ECO:0000313" key="2">
    <source>
        <dbReference type="Proteomes" id="UP001223586"/>
    </source>
</evidence>
<protein>
    <submittedName>
        <fullName evidence="1">Calcineurin-like phosphoesterase family protein</fullName>
    </submittedName>
</protein>
<organism evidence="1 2">
    <name type="scientific">Bacillus chungangensis</name>
    <dbReference type="NCBI Taxonomy" id="587633"/>
    <lineage>
        <taxon>Bacteria</taxon>
        <taxon>Bacillati</taxon>
        <taxon>Bacillota</taxon>
        <taxon>Bacilli</taxon>
        <taxon>Bacillales</taxon>
        <taxon>Bacillaceae</taxon>
        <taxon>Bacillus</taxon>
    </lineage>
</organism>
<name>A0ABT9WYT3_9BACI</name>
<dbReference type="RefSeq" id="WP_307233315.1">
    <property type="nucleotide sequence ID" value="NZ_JAUSTT010000046.1"/>
</dbReference>
<keyword evidence="2" id="KW-1185">Reference proteome</keyword>
<reference evidence="1 2" key="1">
    <citation type="submission" date="2023-07" db="EMBL/GenBank/DDBJ databases">
        <title>Genomic Encyclopedia of Type Strains, Phase IV (KMG-IV): sequencing the most valuable type-strain genomes for metagenomic binning, comparative biology and taxonomic classification.</title>
        <authorList>
            <person name="Goeker M."/>
        </authorList>
    </citation>
    <scope>NUCLEOTIDE SEQUENCE [LARGE SCALE GENOMIC DNA]</scope>
    <source>
        <strain evidence="1 2">DSM 23837</strain>
    </source>
</reference>
<dbReference type="InterPro" id="IPR029052">
    <property type="entry name" value="Metallo-depent_PP-like"/>
</dbReference>
<proteinExistence type="predicted"/>
<gene>
    <name evidence="1" type="ORF">J2S08_004371</name>
</gene>
<dbReference type="Proteomes" id="UP001223586">
    <property type="component" value="Unassembled WGS sequence"/>
</dbReference>
<dbReference type="EMBL" id="JAUSTT010000046">
    <property type="protein sequence ID" value="MDQ0178464.1"/>
    <property type="molecule type" value="Genomic_DNA"/>
</dbReference>
<evidence type="ECO:0000313" key="1">
    <source>
        <dbReference type="EMBL" id="MDQ0178464.1"/>
    </source>
</evidence>
<dbReference type="SUPFAM" id="SSF56300">
    <property type="entry name" value="Metallo-dependent phosphatases"/>
    <property type="match status" value="1"/>
</dbReference>
<sequence length="177" mass="20766">METKKTWIIADTHFNHDNIIICEKRPFNSKEEMNETIIKLWNETVAPYDIVYHLGNVIFGDKMIKDGILKQLNGYKILRLGNLDKRTIMNQWKQYFDEVYEDDILLDDLCLSHLPLSKYEMDRLLALGLIKGNVHGHLHSQKSNLEQTKYKCVSAKLTNFRPIAFEEVKKYFGIGMN</sequence>
<accession>A0ABT9WYT3</accession>
<dbReference type="Gene3D" id="3.60.21.10">
    <property type="match status" value="1"/>
</dbReference>
<comment type="caution">
    <text evidence="1">The sequence shown here is derived from an EMBL/GenBank/DDBJ whole genome shotgun (WGS) entry which is preliminary data.</text>
</comment>